<feature type="compositionally biased region" description="Polar residues" evidence="1">
    <location>
        <begin position="25"/>
        <end position="35"/>
    </location>
</feature>
<keyword evidence="3" id="KW-1185">Reference proteome</keyword>
<gene>
    <name evidence="2" type="ORF">BT63DRAFT_466467</name>
</gene>
<protein>
    <submittedName>
        <fullName evidence="2">Uncharacterized protein</fullName>
    </submittedName>
</protein>
<feature type="compositionally biased region" description="Pro residues" evidence="1">
    <location>
        <begin position="361"/>
        <end position="370"/>
    </location>
</feature>
<dbReference type="AlphaFoldDB" id="A0A6A6UNE3"/>
<reference evidence="2" key="1">
    <citation type="journal article" date="2020" name="Stud. Mycol.">
        <title>101 Dothideomycetes genomes: a test case for predicting lifestyles and emergence of pathogens.</title>
        <authorList>
            <person name="Haridas S."/>
            <person name="Albert R."/>
            <person name="Binder M."/>
            <person name="Bloem J."/>
            <person name="Labutti K."/>
            <person name="Salamov A."/>
            <person name="Andreopoulos B."/>
            <person name="Baker S."/>
            <person name="Barry K."/>
            <person name="Bills G."/>
            <person name="Bluhm B."/>
            <person name="Cannon C."/>
            <person name="Castanera R."/>
            <person name="Culley D."/>
            <person name="Daum C."/>
            <person name="Ezra D."/>
            <person name="Gonzalez J."/>
            <person name="Henrissat B."/>
            <person name="Kuo A."/>
            <person name="Liang C."/>
            <person name="Lipzen A."/>
            <person name="Lutzoni F."/>
            <person name="Magnuson J."/>
            <person name="Mondo S."/>
            <person name="Nolan M."/>
            <person name="Ohm R."/>
            <person name="Pangilinan J."/>
            <person name="Park H.-J."/>
            <person name="Ramirez L."/>
            <person name="Alfaro M."/>
            <person name="Sun H."/>
            <person name="Tritt A."/>
            <person name="Yoshinaga Y."/>
            <person name="Zwiers L.-H."/>
            <person name="Turgeon B."/>
            <person name="Goodwin S."/>
            <person name="Spatafora J."/>
            <person name="Crous P."/>
            <person name="Grigoriev I."/>
        </authorList>
    </citation>
    <scope>NUCLEOTIDE SEQUENCE</scope>
    <source>
        <strain evidence="2">CBS 115976</strain>
    </source>
</reference>
<evidence type="ECO:0000256" key="1">
    <source>
        <dbReference type="SAM" id="MobiDB-lite"/>
    </source>
</evidence>
<feature type="region of interest" description="Disordered" evidence="1">
    <location>
        <begin position="166"/>
        <end position="218"/>
    </location>
</feature>
<proteinExistence type="predicted"/>
<evidence type="ECO:0000313" key="2">
    <source>
        <dbReference type="EMBL" id="KAF2672947.1"/>
    </source>
</evidence>
<name>A0A6A6UNE3_9PEZI</name>
<dbReference type="EMBL" id="MU004231">
    <property type="protein sequence ID" value="KAF2672947.1"/>
    <property type="molecule type" value="Genomic_DNA"/>
</dbReference>
<feature type="region of interest" description="Disordered" evidence="1">
    <location>
        <begin position="1"/>
        <end position="58"/>
    </location>
</feature>
<organism evidence="2 3">
    <name type="scientific">Microthyrium microscopicum</name>
    <dbReference type="NCBI Taxonomy" id="703497"/>
    <lineage>
        <taxon>Eukaryota</taxon>
        <taxon>Fungi</taxon>
        <taxon>Dikarya</taxon>
        <taxon>Ascomycota</taxon>
        <taxon>Pezizomycotina</taxon>
        <taxon>Dothideomycetes</taxon>
        <taxon>Dothideomycetes incertae sedis</taxon>
        <taxon>Microthyriales</taxon>
        <taxon>Microthyriaceae</taxon>
        <taxon>Microthyrium</taxon>
    </lineage>
</organism>
<dbReference type="Proteomes" id="UP000799302">
    <property type="component" value="Unassembled WGS sequence"/>
</dbReference>
<evidence type="ECO:0000313" key="3">
    <source>
        <dbReference type="Proteomes" id="UP000799302"/>
    </source>
</evidence>
<feature type="compositionally biased region" description="Basic and acidic residues" evidence="1">
    <location>
        <begin position="36"/>
        <end position="54"/>
    </location>
</feature>
<feature type="region of interest" description="Disordered" evidence="1">
    <location>
        <begin position="350"/>
        <end position="375"/>
    </location>
</feature>
<accession>A0A6A6UNE3</accession>
<sequence length="411" mass="43348">MTGPFWTSAMERDSVLFPPHDSSGNDDPQNDSQATKSDDDWATEQHDGQAKEQEDSPVNYRVNYGLLPMEQPRPLSPDNTYTHPSGLPIIGPHPLPNRNQRLYILSDTIVQHPPVMDPTATGLNQAQPQLTPAQVPNIQLPIVQVPNTQVPVVHIPVAHIPVAQVPNPQVPNPQAPNATAGGVRRSGRHAAAPHQVAPTQTAPGSRRPNRRRPFHPSVIVPYGPMLTATVNGTAMQWQSDTASGYYYHGILVPVDQGEIAELRCPICHCNGQGPVGPRFKWTKGVIGLQEHIRKKHGVPTFGGIFNPQSFTAARLAAARAAGLVPPRQQGPAQRQLPAIVPAPPIAPASTLAGPPAISQPAQPPLAPAPLPASTAAGPAAGTLVTAGPSMAQAANGPYGRLLTHGGPATSG</sequence>